<dbReference type="NCBIfam" id="NF012204">
    <property type="entry name" value="adhes_FxxPxG"/>
    <property type="match status" value="1"/>
</dbReference>
<keyword evidence="5" id="KW-1185">Reference proteome</keyword>
<keyword evidence="2" id="KW-0732">Signal</keyword>
<dbReference type="NCBIfam" id="TIGR01901">
    <property type="entry name" value="adhes_NPXG"/>
    <property type="match status" value="1"/>
</dbReference>
<evidence type="ECO:0000313" key="4">
    <source>
        <dbReference type="EMBL" id="RKF15726.1"/>
    </source>
</evidence>
<feature type="region of interest" description="Disordered" evidence="1">
    <location>
        <begin position="1943"/>
        <end position="1963"/>
    </location>
</feature>
<sequence>MDRDTLLRKTYTGSFFALTMFMALFESTPVYANTPAIVIDGRTQTQLSINGQVTDITTSTVKGNSAYNSFSKFNVETANTVNLHVPQQSQNLINVVRDQRSQIDGTLNAYKSGKIGGNVYFFNPNGVVVGEQGQINVGSLTIASPTTAYVDDLIDGAGNISDSHAQQALDGTYPISESGLIRVKGKINAIDNVQINGQSVVVNTNGSINVGPSSAINFADIVNVEGQVDALASSRTISINAQGNVVIGGTLDNSGSSDVNGGDINIAAKQDIQVISGAKIKTDGIGDNSNAGEVLVFAQNDALFEQGATISAKGGDVSGDGGAIEFSAKKVVRLEGGQFEAQASNGSAGSVLIDPDDIEIVGSDQYTNGVEYTLIANDSITIGENITISTRSVAVGDDHESDVSVANSGDIELRAEHIRLEAGSKLLAHASAGFTGGNILIRASEVDAIGAQRNASASIVATDSKLTGRNITLQAFAETSAILSLLENDPLLDAASIQTYIDGELDDPIDGIAGRYFQLNSRATASTLISGSQILADGDLSIESKAGARTGFKKTANASTVIENSTLEGQDVEVLSSSATSLVFPILGTLTKFADQSWLPDPESSLTETLDEEFFDHTQTTIVGLSESNARTVISGFSSITAFGAMNIASDAESVVKPNFNSPFLFSAAWGESKAEAFTSVLDTTTLNAANALKISANTKAESEVIAGLNSTNIPLAATFVYANTVANSRAEVGGSTKLEAESVSLSSETEMKTDVSAITKNNGGSGAGFSVAYSEVESNSYASLAGTVQAKTGDVLVHASTEVIEANAADAASLGDPKKFADKIVNFKDGIKQNVTNKLLSSLTPLSPSLSDSISNFMFPGIKDGSLNVGGAVSWTDASHTANALIADNAQILSANNINVEASISDHITNSAGAKTNSKGTSLGGSAAIGNYNSLANAYIGKSAVIDATGNVDVNAKTLIPYPWEIDWDNAEQVLDFLRGGILNMFLTSYSINSASGKSGLGLALGLNILELENSAHAYIDDGAQVQANNVSVLAENEVNVIAATGILSKKFFGTSGGKAALGGSADLITMTTNSSATIRGNASVTTVEDVSVNAKDTQRLVSVTEAGGKSDGYGIQGAVSINNITNTSLAAVDEQAIIAAKNLIIDANADLNVISVAGGVVATKGPVGIGFSVSINNVLSDVRAFLGDFDPDNQNPGYAKGSVSTQNDVSITATNTLLLGSYSVAGAIATENKAQTDTPSNASSTQSGGSSAQGASKSGSGKFGIGVSGDVSLNDLDATTLAYVDDGATIATANNVAIEANSINEIEALSGAVTISTQSYGNGIAGSYSQNTISENTQASIANANVQSSGMLRVAAQTSGTIESLAASLQSSKGKLGAAGSVAINDIDNQTLAFMRQSTSAANSLVIQALDNSIIRTIAGALSYGGKAGIGLSFAWNTISNNVFSSIEDSAVVVAGDLEIAAENDSTIESISAAIGASKGKMAAAGSLTINTIDNNTRAWNSGQLNNNGLVAGTNIDISATDSSDIFAIVGSVGASTSGAGVGAAFAWNEINNLVASEVLGNAKLNSLAGNVRLDSSSSSTVQSISAGGGLASKVGVAGSASIVQLNTEIASRVDQSSSINADGSVAVLAKDQVEVFSLAGNVALAGKAAIGVSNSTLITNNRVEAQLAGDVQANANQAATDVYTGKFDSNGDAITQSEQGVIVQAISSEDIQTIAAGGSGAGKAGIAGSATVTELNETTVASIGSNANINSNNNAANSAQNVIVLASDQSSLLGVAGALAFGGSAGIGAGADVGVIDKKTQALVSQNAEINANSNIIVEALAQQEITSVAASLGLGGSAGIAGSASVYILDVLTSALIGNNSQLFSDGNILVNAQNDNELDLIAGNAGVGGSAGVGASAAVAIIDKTTQAIVGDNVQITALANSDAIAVNDGSFSQSFVADSDDEGEISGPGTNNDGSENQALASQRVSTRNVDTQFKGLAVIASNKDDIETIAATGSIGGTGAVTLAGDVNVIDTNTLAQVGNSSIVNSDNTNANNQQQVLVAAGNDHYQMGIAGSASAGGSAGIGAAADVLVANHQTRAIVAAQSDIKTKQALSVIASSNQDLLSIAAGLAGGGTVGIAGSTSVLDLTAISQALIGDDASVDSDGNVLIIATNDTQTDIVDGSVAIGLGGAGVGGSVGVNSINKTTDALIGQNVSLDARANANTTYNALDDDKQSDRSAVKGLVLEATSSEDVFGVTASGAAGLYAGVAGAVSVLAINSDTQAGIGALSDINQNAANSQQSVNIAARNQTDIEMITGALGAGAAGLAGAVDVGSVTNNTSAFINNGAQVASQSTLGLSALSHNDISSIVVSAAGGIVGIAAGVSVYSIGNGLSQAGQEQLETDSSSDNATSYADDQASDNSIATLLSGSDSNHIQDAASRSQTARAGLEVSSQVGNQIASGTTVNVGSDVELASGDDLNLIAMQDSNVDQLAGAASAGAGALGAGISVLDIDGGASTNIGNRTSLSANENISLKANTNNESDAQSYAGSFGGAAADAALAISNDNSVSRSRLGDDIVINNAKIVTIQASERREILTKAIGVSISATAAVGASVARSLVGGGTYALIGDGLQLGQSADNTESVQSLKVLTDSEVTAKSDALAGKGGMGLAASGTVADSIINTSVESAIGDESNMKLSDDLILNAAAKTQADAQARGVNVSLIGAVGATLASAQTQTNVSALIGESASVVADNASISAQRLVLADGNTSYALGASGGLLGALNATSAESKDLSRAHALIGDNSNFELDDTFTLSSLNNTQQEAEVSGITIGGLLAAGITESEATSDTQSWAKLGDNVELSGDIDAIQVSALGFDNNFAQATSGSGGLISGSAATADTQTNSNTQAAIGENAQLASTHFTLLADHTSQFNAQVDSVSASAVGASGANSQHSVDSLVSSTIGDNTSLTTQHFDLDAINRVYKFWLGSNTRSEDANANGDTTTWNIKSGSGGVLNAPSGSSDTSVLLSTVASIGNDANIHLLMPAIDEATFFMDALNDLVLRSKAKLDSGGLIALAKTETEIDVSSSSMVSVGKRSDILADIGDIKIGSRNLVELDARASSDTYGLAGAPEGLADIDYRSSELTLIDNDAVLTADLGNISLSAGRSSDGQRSNIDAYSEVKLWNKTAIPINSTPDAHTAVTSNPILQLAADSLVQTGKDISLIADRGSISAKYSGIGKDIYREAAGSIVSGISNAFGGDDVSFDIKGGSKTVSGLSNVVVDGTALAGINRSESLTLDYQLVDIDGNDTNTPVWVDSNGDVVLADSKYRVAVLWRLATTATDGISYNVELAQSITGKIQARIDKLRDLITDYTGDVAAVAAYEAEIKFLQFKLTEVGLAGGNPYLVSDADADAYNPGSYQSPSPKEAGLREIVYKSNQLDSLDAEIDSQQDSSIELVDTTSGHQVTLAKAVVDVLAEIADATVKNNVADWNNLNAAEKDDIAKYQSDISDLKSAINNRQGLIDEQLALANPDSSIIEDKKQHNTQDRKLISEKLASIEDKLVTISKNNTSIIAAMAPPEDATPSTEFTRLYAAIKAEQQKVSAGIEDNQLSLTAITEWEKDFGFALTDLGQLAADLPNLSDVSASGPVADFVTVDPVKVSLGSIDIWADNLTGDGELKAPGNARIEITNHTPNFLILGEMEVDSYSGGEIRFNNGFVNNNEDVTEANRNLSSDNLSFDSRFLISDSNKPQIIVTSNYDPNGAGTVIQAPAPDIRLSGDIINEFGSVKVQSAAGSIYVDKNIRAASVDVKAENGDFVQSYVDGFFHSSGDPAENTPGAGIVANGSVVLSARYLNINGLVQSGIADLYIDLDQNPVLTGSASLFGVSQNDLDGYQDDYSNDESLVEWIISDQPGLVYNAKLDRLEADIAYADWDSQQDGWAERTATYAGLYKIVDDYGNIGASYDPSVDNGRYVLDGELVSGGYIQLYGQILNTAVDGAKLKVVDGFGQINVTNTSDRAIVINNLSTGRDNSGLGNGIEGVIDITDIQFVDENTGEVNAIHSVYTRVGEDIQVERTGVWNDNTFDADATQSIVIGNSRDTTYSPQEGLDYIWKTATSEKQVTDWKFTGKRFVGITISQGEPDGTPDELSSLPKTTRRLNDATMIEVNKGYKDDEYYKAGKFHDVSEDKWVKNDEWNDCNWWTLCLASDYTSLWTQTYGYTDIITNRLKADNLIDIEFSGSDTGAISILSKSNVIIDGAIDNRFGTTTITAGAGDPFSRLRGASNLVQVDQSISQGDRGVLIGNNFNFASSKSIGVAGDNPIPVLIENNGGPLNVSVSQGDLSLRQRSGDLIVGQVSALGDAALGLGKMYLSAEGSILSQDANSVIKANTLNLVSDNGSLGSLANPLNIQLGFDADYANRHQYGLDASAKGDIHIQSQASLDNSQADLLVNAVSSSNGDVSIRTPGKILDNSPFAKIDQRTFDELKGLWDSLALLEGTANNQAKQDAAISAFEKQGTQDYRDYWKLRDQQADPLDYDPNFESRLSAQQESAVRERLLNQGKSQLEADTFIQDYNAQNSARYHALHQKLYVEGDGAYGDQIPQSFNDDYRYTASNTERANLSNGASWTEKQLAISLAPGLIKQVTDTNPVLKDPNVSGNSVALIADLGIGETLQARTIDLNQNPADISDEDKVALAGAEREDFSIDDNGIATVLERKAVNVLSTGALSAHNQAGQAVDGDVFISSEANALVEQIWSSGRLRLKTNGSILQQTAGIPAFIASNLILESAEGAIGSINQAIQVQLDSRSNVAPLIARAANDIWLEQVGLDLAIDTIYSREDVTINTDGSIIDAFDDQATNILARQISLNSDSSIGSFDNELDIALAANFDDTAEDELSWLETNSAAATYIRAVDRALGLKSATAGTDLSILSEDTLEVLGTTSSGLDTRLVSAANIIVDAQVNAGNNASLLASNIVLNAQVAAQQDLELLADENIETNATVSGNDIYLDAANDIYIAADMAASNETVISAGNDLELSQQVSAGNSIDIETANEIRINGGQVSSEQVSLSAGSSILSDSSSAVDVVANKAVLEAQQNIGGQSAITISAEQQQLTAPNINVIANADSVLDIEATGINGGVAEFIQIAANASQSVNFTKLYSNIAVLSVASPVLNVIDGISSLYAEFDTPYASVRVDALPQVNDGAHDVRFYTDDTFYSLSVGQNQVSSNGFLISKEPRINAEGSVGSNANLEINQSLTSLRNQQLSSRVDELQQQYPVGPRPEIITISQDLFE</sequence>
<proteinExistence type="predicted"/>
<feature type="chain" id="PRO_5019143919" evidence="2">
    <location>
        <begin position="33"/>
        <end position="5264"/>
    </location>
</feature>
<dbReference type="InterPro" id="IPR008638">
    <property type="entry name" value="FhaB/CdiA-like_TPS"/>
</dbReference>
<gene>
    <name evidence="4" type="ORF">DBZ36_15210</name>
</gene>
<protein>
    <submittedName>
        <fullName evidence="4">Leukotoxin LktA family filamentous adhesin</fullName>
    </submittedName>
</protein>
<dbReference type="InterPro" id="IPR011050">
    <property type="entry name" value="Pectin_lyase_fold/virulence"/>
</dbReference>
<dbReference type="InterPro" id="IPR012334">
    <property type="entry name" value="Pectin_lyas_fold"/>
</dbReference>
<dbReference type="SMART" id="SM00912">
    <property type="entry name" value="Haemagg_act"/>
    <property type="match status" value="1"/>
</dbReference>
<evidence type="ECO:0000256" key="2">
    <source>
        <dbReference type="SAM" id="SignalP"/>
    </source>
</evidence>
<reference evidence="4 5" key="1">
    <citation type="submission" date="2018-09" db="EMBL/GenBank/DDBJ databases">
        <authorList>
            <person name="Wang Z."/>
        </authorList>
    </citation>
    <scope>NUCLEOTIDE SEQUENCE [LARGE SCALE GENOMIC DNA]</scope>
    <source>
        <strain evidence="4 5">ALS 81</strain>
    </source>
</reference>
<name>A0A420E8B6_9ALTE</name>
<evidence type="ECO:0000313" key="5">
    <source>
        <dbReference type="Proteomes" id="UP000286482"/>
    </source>
</evidence>
<dbReference type="Gene3D" id="2.160.20.10">
    <property type="entry name" value="Single-stranded right-handed beta-helix, Pectin lyase-like"/>
    <property type="match status" value="1"/>
</dbReference>
<feature type="signal peptide" evidence="2">
    <location>
        <begin position="1"/>
        <end position="32"/>
    </location>
</feature>
<dbReference type="EMBL" id="RAQO01000008">
    <property type="protein sequence ID" value="RKF15726.1"/>
    <property type="molecule type" value="Genomic_DNA"/>
</dbReference>
<feature type="domain" description="Filamentous haemagglutinin FhaB/tRNA nuclease CdiA-like TPS" evidence="3">
    <location>
        <begin position="32"/>
        <end position="152"/>
    </location>
</feature>
<dbReference type="SUPFAM" id="SSF51126">
    <property type="entry name" value="Pectin lyase-like"/>
    <property type="match status" value="1"/>
</dbReference>
<dbReference type="InterPro" id="IPR047881">
    <property type="entry name" value="LktA_repeat"/>
</dbReference>
<evidence type="ECO:0000256" key="1">
    <source>
        <dbReference type="SAM" id="MobiDB-lite"/>
    </source>
</evidence>
<feature type="compositionally biased region" description="Low complexity" evidence="1">
    <location>
        <begin position="1242"/>
        <end position="1261"/>
    </location>
</feature>
<dbReference type="Proteomes" id="UP000286482">
    <property type="component" value="Unassembled WGS sequence"/>
</dbReference>
<evidence type="ECO:0000259" key="3">
    <source>
        <dbReference type="SMART" id="SM00912"/>
    </source>
</evidence>
<feature type="compositionally biased region" description="Polar residues" evidence="1">
    <location>
        <begin position="1954"/>
        <end position="1963"/>
    </location>
</feature>
<accession>A0A420E8B6</accession>
<organism evidence="4 5">
    <name type="scientific">Alginatibacterium sediminis</name>
    <dbReference type="NCBI Taxonomy" id="2164068"/>
    <lineage>
        <taxon>Bacteria</taxon>
        <taxon>Pseudomonadati</taxon>
        <taxon>Pseudomonadota</taxon>
        <taxon>Gammaproteobacteria</taxon>
        <taxon>Alteromonadales</taxon>
        <taxon>Alteromonadaceae</taxon>
        <taxon>Alginatibacterium</taxon>
    </lineage>
</organism>
<comment type="caution">
    <text evidence="4">The sequence shown here is derived from an EMBL/GenBank/DDBJ whole genome shotgun (WGS) entry which is preliminary data.</text>
</comment>
<feature type="region of interest" description="Disordered" evidence="1">
    <location>
        <begin position="1235"/>
        <end position="1261"/>
    </location>
</feature>
<dbReference type="NCBIfam" id="NF012206">
    <property type="entry name" value="LktA_tand_53"/>
    <property type="match status" value="14"/>
</dbReference>